<evidence type="ECO:0000313" key="3">
    <source>
        <dbReference type="EMBL" id="KAF2869092.1"/>
    </source>
</evidence>
<feature type="region of interest" description="Disordered" evidence="1">
    <location>
        <begin position="1"/>
        <end position="85"/>
    </location>
</feature>
<dbReference type="PANTHER" id="PTHR47843:SF2">
    <property type="entry name" value="BTB DOMAIN-CONTAINING PROTEIN"/>
    <property type="match status" value="1"/>
</dbReference>
<keyword evidence="4" id="KW-1185">Reference proteome</keyword>
<dbReference type="OrthoDB" id="3786410at2759"/>
<feature type="domain" description="BTB" evidence="2">
    <location>
        <begin position="100"/>
        <end position="172"/>
    </location>
</feature>
<sequence>MASTGNPGLHAGTTSAAKPPGSSGTRNSMPSGSGNTDFPNATPPTFSAAGGGPTVPAAGPSNSNMSESARTILKPRGVSTRKPPASLRISAKEAISFGSSMVTLRVGEGDNLQTLTIHENILRTRSTLLQNTVNDAKDKDNEQKSFDFSKDDPQAFALYTQLIYSGRLPSKTEPHEASEEYTLLCKLYVLTQRINDIKASNAAMDAIFDRSREPTPDTSTLPGGEHVRLIYNGTSKPCAARRLLLHFYTYRATAKWMDEDLPLEFVNDLARSLLERRAFPAEDVTKICKSKDYHDQEVVEEVVDEAAGNAGAGNDVKE</sequence>
<evidence type="ECO:0000313" key="4">
    <source>
        <dbReference type="Proteomes" id="UP000481861"/>
    </source>
</evidence>
<dbReference type="InterPro" id="IPR011333">
    <property type="entry name" value="SKP1/BTB/POZ_sf"/>
</dbReference>
<dbReference type="Gene3D" id="3.30.710.10">
    <property type="entry name" value="Potassium Channel Kv1.1, Chain A"/>
    <property type="match status" value="1"/>
</dbReference>
<organism evidence="3 4">
    <name type="scientific">Massariosphaeria phaeospora</name>
    <dbReference type="NCBI Taxonomy" id="100035"/>
    <lineage>
        <taxon>Eukaryota</taxon>
        <taxon>Fungi</taxon>
        <taxon>Dikarya</taxon>
        <taxon>Ascomycota</taxon>
        <taxon>Pezizomycotina</taxon>
        <taxon>Dothideomycetes</taxon>
        <taxon>Pleosporomycetidae</taxon>
        <taxon>Pleosporales</taxon>
        <taxon>Pleosporales incertae sedis</taxon>
        <taxon>Massariosphaeria</taxon>
    </lineage>
</organism>
<protein>
    <recommendedName>
        <fullName evidence="2">BTB domain-containing protein</fullName>
    </recommendedName>
</protein>
<gene>
    <name evidence="3" type="ORF">BDV95DRAFT_112033</name>
</gene>
<reference evidence="3 4" key="1">
    <citation type="submission" date="2020-01" db="EMBL/GenBank/DDBJ databases">
        <authorList>
            <consortium name="DOE Joint Genome Institute"/>
            <person name="Haridas S."/>
            <person name="Albert R."/>
            <person name="Binder M."/>
            <person name="Bloem J."/>
            <person name="Labutti K."/>
            <person name="Salamov A."/>
            <person name="Andreopoulos B."/>
            <person name="Baker S.E."/>
            <person name="Barry K."/>
            <person name="Bills G."/>
            <person name="Bluhm B.H."/>
            <person name="Cannon C."/>
            <person name="Castanera R."/>
            <person name="Culley D.E."/>
            <person name="Daum C."/>
            <person name="Ezra D."/>
            <person name="Gonzalez J.B."/>
            <person name="Henrissat B."/>
            <person name="Kuo A."/>
            <person name="Liang C."/>
            <person name="Lipzen A."/>
            <person name="Lutzoni F."/>
            <person name="Magnuson J."/>
            <person name="Mondo S."/>
            <person name="Nolan M."/>
            <person name="Ohm R."/>
            <person name="Pangilinan J."/>
            <person name="Park H.-J.H."/>
            <person name="Ramirez L."/>
            <person name="Alfaro M."/>
            <person name="Sun H."/>
            <person name="Tritt A."/>
            <person name="Yoshinaga Y."/>
            <person name="Zwiers L.-H.L."/>
            <person name="Turgeon B.G."/>
            <person name="Goodwin S.B."/>
            <person name="Spatafora J.W."/>
            <person name="Crous P.W."/>
            <person name="Grigoriev I.V."/>
        </authorList>
    </citation>
    <scope>NUCLEOTIDE SEQUENCE [LARGE SCALE GENOMIC DNA]</scope>
    <source>
        <strain evidence="3 4">CBS 611.86</strain>
    </source>
</reference>
<proteinExistence type="predicted"/>
<dbReference type="InterPro" id="IPR000210">
    <property type="entry name" value="BTB/POZ_dom"/>
</dbReference>
<feature type="compositionally biased region" description="Polar residues" evidence="1">
    <location>
        <begin position="1"/>
        <end position="45"/>
    </location>
</feature>
<accession>A0A7C8I647</accession>
<comment type="caution">
    <text evidence="3">The sequence shown here is derived from an EMBL/GenBank/DDBJ whole genome shotgun (WGS) entry which is preliminary data.</text>
</comment>
<dbReference type="PROSITE" id="PS50097">
    <property type="entry name" value="BTB"/>
    <property type="match status" value="1"/>
</dbReference>
<name>A0A7C8I647_9PLEO</name>
<dbReference type="EMBL" id="JAADJZ010000017">
    <property type="protein sequence ID" value="KAF2869092.1"/>
    <property type="molecule type" value="Genomic_DNA"/>
</dbReference>
<dbReference type="PANTHER" id="PTHR47843">
    <property type="entry name" value="BTB DOMAIN-CONTAINING PROTEIN-RELATED"/>
    <property type="match status" value="1"/>
</dbReference>
<dbReference type="Proteomes" id="UP000481861">
    <property type="component" value="Unassembled WGS sequence"/>
</dbReference>
<evidence type="ECO:0000256" key="1">
    <source>
        <dbReference type="SAM" id="MobiDB-lite"/>
    </source>
</evidence>
<dbReference type="AlphaFoldDB" id="A0A7C8I647"/>
<evidence type="ECO:0000259" key="2">
    <source>
        <dbReference type="PROSITE" id="PS50097"/>
    </source>
</evidence>